<evidence type="ECO:0000313" key="2">
    <source>
        <dbReference type="Proteomes" id="UP001449178"/>
    </source>
</evidence>
<keyword evidence="2" id="KW-1185">Reference proteome</keyword>
<dbReference type="InterPro" id="IPR023214">
    <property type="entry name" value="HAD_sf"/>
</dbReference>
<dbReference type="InterPro" id="IPR024197">
    <property type="entry name" value="TPP-like"/>
</dbReference>
<name>A0ABZ3BYS0_9GAMM</name>
<evidence type="ECO:0000313" key="1">
    <source>
        <dbReference type="EMBL" id="WZW87688.1"/>
    </source>
</evidence>
<dbReference type="EMBL" id="CP150637">
    <property type="protein sequence ID" value="WZW87688.1"/>
    <property type="molecule type" value="Genomic_DNA"/>
</dbReference>
<reference evidence="1 2" key="1">
    <citation type="submission" date="2024-03" db="EMBL/GenBank/DDBJ databases">
        <title>Complete Genome Sequence and Annotation of Ignatzschineria larvae DSM 13226.</title>
        <authorList>
            <person name="Cantrell E."/>
            <person name="Burcham Z.M."/>
        </authorList>
    </citation>
    <scope>NUCLEOTIDE SEQUENCE [LARGE SCALE GENOMIC DNA]</scope>
    <source>
        <strain evidence="1 2">DSM 13226</strain>
    </source>
</reference>
<organism evidence="1 2">
    <name type="scientific">Ignatzschineria larvae DSM 13226</name>
    <dbReference type="NCBI Taxonomy" id="1111732"/>
    <lineage>
        <taxon>Bacteria</taxon>
        <taxon>Pseudomonadati</taxon>
        <taxon>Pseudomonadota</taxon>
        <taxon>Gammaproteobacteria</taxon>
        <taxon>Cardiobacteriales</taxon>
        <taxon>Ignatzschineriaceae</taxon>
        <taxon>Ignatzschineria</taxon>
    </lineage>
</organism>
<dbReference type="Proteomes" id="UP001449178">
    <property type="component" value="Chromosome"/>
</dbReference>
<gene>
    <name evidence="1" type="ORF">WMO13_10050</name>
</gene>
<dbReference type="SUPFAM" id="SSF56784">
    <property type="entry name" value="HAD-like"/>
    <property type="match status" value="1"/>
</dbReference>
<dbReference type="PIRSF" id="PIRSF030802">
    <property type="entry name" value="UCP030802"/>
    <property type="match status" value="1"/>
</dbReference>
<sequence length="259" mass="30020">MHYERPVVFTDLDDTLFQTSRKMDQAPYAIGAFDRSGKPRSFFNKAQYQFLLWLLNTTDLIPVTARGTEEIARVNIPFQSWQITTHGAVILTPEGKIDLRWKSIVCQSLKPYETDLLMMAQMITEWMAIDGVNAWVRLNFEYGIPIYLIMKHRDSYCVDQLYSFATSLPSRLLAEGINPEQFYIHQNDNNIAWIPHSINKGEAVLWLIDQLHEVRGDFPLLGMGDSISDYCFMRHCCFFTIPQQSQLTTKIIRPGIEKQ</sequence>
<proteinExistence type="predicted"/>
<protein>
    <recommendedName>
        <fullName evidence="3">Hydroxymethylpyrimidine pyrophosphatase</fullName>
    </recommendedName>
</protein>
<dbReference type="InterPro" id="IPR036412">
    <property type="entry name" value="HAD-like_sf"/>
</dbReference>
<dbReference type="Gene3D" id="3.40.50.1000">
    <property type="entry name" value="HAD superfamily/HAD-like"/>
    <property type="match status" value="1"/>
</dbReference>
<accession>A0ABZ3BYS0</accession>
<evidence type="ECO:0008006" key="3">
    <source>
        <dbReference type="Google" id="ProtNLM"/>
    </source>
</evidence>
<dbReference type="RefSeq" id="WP_034855658.1">
    <property type="nucleotide sequence ID" value="NZ_AZOD01000015.1"/>
</dbReference>